<feature type="region of interest" description="Disordered" evidence="8">
    <location>
        <begin position="1"/>
        <end position="35"/>
    </location>
</feature>
<evidence type="ECO:0000256" key="4">
    <source>
        <dbReference type="ARBA" id="ARBA00022833"/>
    </source>
</evidence>
<name>A0A371EMY5_MUCPR</name>
<accession>A0A371EMY5</accession>
<dbReference type="Gene3D" id="3.30.160.60">
    <property type="entry name" value="Classic Zinc Finger"/>
    <property type="match status" value="1"/>
</dbReference>
<organism evidence="10 11">
    <name type="scientific">Mucuna pruriens</name>
    <name type="common">Velvet bean</name>
    <name type="synonym">Dolichos pruriens</name>
    <dbReference type="NCBI Taxonomy" id="157652"/>
    <lineage>
        <taxon>Eukaryota</taxon>
        <taxon>Viridiplantae</taxon>
        <taxon>Streptophyta</taxon>
        <taxon>Embryophyta</taxon>
        <taxon>Tracheophyta</taxon>
        <taxon>Spermatophyta</taxon>
        <taxon>Magnoliopsida</taxon>
        <taxon>eudicotyledons</taxon>
        <taxon>Gunneridae</taxon>
        <taxon>Pentapetalae</taxon>
        <taxon>rosids</taxon>
        <taxon>fabids</taxon>
        <taxon>Fabales</taxon>
        <taxon>Fabaceae</taxon>
        <taxon>Papilionoideae</taxon>
        <taxon>50 kb inversion clade</taxon>
        <taxon>NPAAA clade</taxon>
        <taxon>indigoferoid/millettioid clade</taxon>
        <taxon>Phaseoleae</taxon>
        <taxon>Mucuna</taxon>
    </lineage>
</organism>
<dbReference type="InterPro" id="IPR013087">
    <property type="entry name" value="Znf_C2H2_type"/>
</dbReference>
<proteinExistence type="predicted"/>
<dbReference type="Proteomes" id="UP000257109">
    <property type="component" value="Unassembled WGS sequence"/>
</dbReference>
<evidence type="ECO:0000313" key="10">
    <source>
        <dbReference type="EMBL" id="RDX67417.1"/>
    </source>
</evidence>
<dbReference type="AlphaFoldDB" id="A0A371EMY5"/>
<keyword evidence="2" id="KW-0677">Repeat</keyword>
<dbReference type="SMART" id="SM00355">
    <property type="entry name" value="ZnF_C2H2"/>
    <property type="match status" value="3"/>
</dbReference>
<comment type="caution">
    <text evidence="10">The sequence shown here is derived from an EMBL/GenBank/DDBJ whole genome shotgun (WGS) entry which is preliminary data.</text>
</comment>
<evidence type="ECO:0000256" key="8">
    <source>
        <dbReference type="SAM" id="MobiDB-lite"/>
    </source>
</evidence>
<dbReference type="PROSITE" id="PS00028">
    <property type="entry name" value="ZINC_FINGER_C2H2_1"/>
    <property type="match status" value="3"/>
</dbReference>
<evidence type="ECO:0000259" key="9">
    <source>
        <dbReference type="PROSITE" id="PS50157"/>
    </source>
</evidence>
<feature type="compositionally biased region" description="Basic and acidic residues" evidence="8">
    <location>
        <begin position="1"/>
        <end position="12"/>
    </location>
</feature>
<dbReference type="GO" id="GO:0005634">
    <property type="term" value="C:nucleus"/>
    <property type="evidence" value="ECO:0007669"/>
    <property type="project" value="TreeGrafter"/>
</dbReference>
<dbReference type="OrthoDB" id="6077919at2759"/>
<reference evidence="10" key="1">
    <citation type="submission" date="2018-05" db="EMBL/GenBank/DDBJ databases">
        <title>Draft genome of Mucuna pruriens seed.</title>
        <authorList>
            <person name="Nnadi N.E."/>
            <person name="Vos R."/>
            <person name="Hasami M.H."/>
            <person name="Devisetty U.K."/>
            <person name="Aguiy J.C."/>
        </authorList>
    </citation>
    <scope>NUCLEOTIDE SEQUENCE [LARGE SCALE GENOMIC DNA]</scope>
    <source>
        <strain evidence="10">JCA_2017</strain>
    </source>
</reference>
<keyword evidence="4" id="KW-0862">Zinc</keyword>
<dbReference type="Pfam" id="PF12874">
    <property type="entry name" value="zf-met"/>
    <property type="match status" value="1"/>
</dbReference>
<evidence type="ECO:0000256" key="6">
    <source>
        <dbReference type="ARBA" id="ARBA00023163"/>
    </source>
</evidence>
<evidence type="ECO:0000256" key="7">
    <source>
        <dbReference type="PROSITE-ProRule" id="PRU00042"/>
    </source>
</evidence>
<dbReference type="InterPro" id="IPR036236">
    <property type="entry name" value="Znf_C2H2_sf"/>
</dbReference>
<evidence type="ECO:0000313" key="11">
    <source>
        <dbReference type="Proteomes" id="UP000257109"/>
    </source>
</evidence>
<protein>
    <submittedName>
        <fullName evidence="10">Zinc finger protein ZAT5</fullName>
    </submittedName>
</protein>
<feature type="domain" description="C2H2-type" evidence="9">
    <location>
        <begin position="270"/>
        <end position="297"/>
    </location>
</feature>
<feature type="domain" description="C2H2-type" evidence="9">
    <location>
        <begin position="42"/>
        <end position="71"/>
    </location>
</feature>
<feature type="region of interest" description="Disordered" evidence="8">
    <location>
        <begin position="166"/>
        <end position="186"/>
    </location>
</feature>
<feature type="region of interest" description="Disordered" evidence="8">
    <location>
        <begin position="130"/>
        <end position="149"/>
    </location>
</feature>
<dbReference type="PANTHER" id="PTHR45988">
    <property type="entry name" value="C2H2 TYPE ZINC FINGER TRANSCRIPTION FACTOR FAMILY-RELATED"/>
    <property type="match status" value="1"/>
</dbReference>
<feature type="domain" description="C2H2-type" evidence="9">
    <location>
        <begin position="97"/>
        <end position="119"/>
    </location>
</feature>
<dbReference type="InterPro" id="IPR044653">
    <property type="entry name" value="AZF1/2/3-like"/>
</dbReference>
<feature type="non-terminal residue" evidence="10">
    <location>
        <position position="1"/>
    </location>
</feature>
<dbReference type="GO" id="GO:0003700">
    <property type="term" value="F:DNA-binding transcription factor activity"/>
    <property type="evidence" value="ECO:0007669"/>
    <property type="project" value="InterPro"/>
</dbReference>
<evidence type="ECO:0000256" key="3">
    <source>
        <dbReference type="ARBA" id="ARBA00022771"/>
    </source>
</evidence>
<keyword evidence="11" id="KW-1185">Reference proteome</keyword>
<evidence type="ECO:0000256" key="5">
    <source>
        <dbReference type="ARBA" id="ARBA00023015"/>
    </source>
</evidence>
<sequence>MEEDQEAQHNRENQGSLATGEGEGSEGNGAGEGENLNNNEHHSCMCHICNKGFRSGKALGGHMRIHNLSRKQVHKAKQGTSVAKPKTKKWELVSGSPTCSLCGKSFSSMKSLFGHMRSHPERVRRGIQNITPNKNGAFSNSTSSSTLSDDSAVDLSQALRGWSVTAKRGRKSPSCSNANSGLEDDGIEERMQEAVYELMLLASGNPKWEDGDQIEEKPLNKMGCEDDLLKPVFVNSDDMKNKNRSKRKKGTKKVKLTELETAEEEGNKLVRCRLCNSSFPCHQALEGHLCSHKNSKNIQVMDESESDHVLVTKEEHHAKGATMQGDETGIVLGGSAVEAIRGHQCKIFDKNFSTGQVFGDHKRSNWTSRADAQSAQATSSVENGQNFSKILSFDLNLPPAMDEEEGVQSDLFIPANIMISSSYNKYRVLFRVETDIALSAQTISRGQ</sequence>
<feature type="compositionally biased region" description="Low complexity" evidence="8">
    <location>
        <begin position="139"/>
        <end position="149"/>
    </location>
</feature>
<evidence type="ECO:0000256" key="1">
    <source>
        <dbReference type="ARBA" id="ARBA00022723"/>
    </source>
</evidence>
<dbReference type="Pfam" id="PF13912">
    <property type="entry name" value="zf-C2H2_6"/>
    <property type="match status" value="2"/>
</dbReference>
<gene>
    <name evidence="10" type="primary">ZAT5</name>
    <name evidence="10" type="ORF">CR513_53708</name>
</gene>
<keyword evidence="1" id="KW-0479">Metal-binding</keyword>
<dbReference type="EMBL" id="QJKJ01013008">
    <property type="protein sequence ID" value="RDX67417.1"/>
    <property type="molecule type" value="Genomic_DNA"/>
</dbReference>
<dbReference type="STRING" id="157652.A0A371EMY5"/>
<keyword evidence="6" id="KW-0804">Transcription</keyword>
<evidence type="ECO:0000256" key="2">
    <source>
        <dbReference type="ARBA" id="ARBA00022737"/>
    </source>
</evidence>
<dbReference type="PANTHER" id="PTHR45988:SF18">
    <property type="entry name" value="C2H2-TYPE ZINC FINGER FAMILY PROTEIN"/>
    <property type="match status" value="1"/>
</dbReference>
<dbReference type="PROSITE" id="PS50157">
    <property type="entry name" value="ZINC_FINGER_C2H2_2"/>
    <property type="match status" value="3"/>
</dbReference>
<dbReference type="GO" id="GO:0008270">
    <property type="term" value="F:zinc ion binding"/>
    <property type="evidence" value="ECO:0007669"/>
    <property type="project" value="UniProtKB-KW"/>
</dbReference>
<keyword evidence="5" id="KW-0805">Transcription regulation</keyword>
<keyword evidence="3 7" id="KW-0863">Zinc-finger</keyword>
<feature type="compositionally biased region" description="Gly residues" evidence="8">
    <location>
        <begin position="21"/>
        <end position="32"/>
    </location>
</feature>
<dbReference type="SUPFAM" id="SSF57667">
    <property type="entry name" value="beta-beta-alpha zinc fingers"/>
    <property type="match status" value="1"/>
</dbReference>
<dbReference type="GO" id="GO:0000976">
    <property type="term" value="F:transcription cis-regulatory region binding"/>
    <property type="evidence" value="ECO:0007669"/>
    <property type="project" value="TreeGrafter"/>
</dbReference>